<evidence type="ECO:0000256" key="2">
    <source>
        <dbReference type="ARBA" id="ARBA00022797"/>
    </source>
</evidence>
<comment type="caution">
    <text evidence="5">The sequence shown here is derived from an EMBL/GenBank/DDBJ whole genome shotgun (WGS) entry which is preliminary data.</text>
</comment>
<dbReference type="RefSeq" id="WP_387971146.1">
    <property type="nucleotide sequence ID" value="NZ_JBHRWO010000004.1"/>
</dbReference>
<accession>A0ABV7PRK2</accession>
<dbReference type="Gene3D" id="3.40.50.1820">
    <property type="entry name" value="alpha/beta hydrolase"/>
    <property type="match status" value="1"/>
</dbReference>
<evidence type="ECO:0000259" key="4">
    <source>
        <dbReference type="Pfam" id="PF06441"/>
    </source>
</evidence>
<dbReference type="InterPro" id="IPR010497">
    <property type="entry name" value="Epoxide_hydro_N"/>
</dbReference>
<dbReference type="InterPro" id="IPR000639">
    <property type="entry name" value="Epox_hydrolase-like"/>
</dbReference>
<evidence type="ECO:0000256" key="1">
    <source>
        <dbReference type="ARBA" id="ARBA00010088"/>
    </source>
</evidence>
<dbReference type="Pfam" id="PF06441">
    <property type="entry name" value="EHN"/>
    <property type="match status" value="1"/>
</dbReference>
<dbReference type="GO" id="GO:0016787">
    <property type="term" value="F:hydrolase activity"/>
    <property type="evidence" value="ECO:0007669"/>
    <property type="project" value="UniProtKB-KW"/>
</dbReference>
<dbReference type="PANTHER" id="PTHR21661">
    <property type="entry name" value="EPOXIDE HYDROLASE 1-RELATED"/>
    <property type="match status" value="1"/>
</dbReference>
<dbReference type="EMBL" id="JBHRWO010000004">
    <property type="protein sequence ID" value="MFC3491151.1"/>
    <property type="molecule type" value="Genomic_DNA"/>
</dbReference>
<dbReference type="PANTHER" id="PTHR21661:SF35">
    <property type="entry name" value="EPOXIDE HYDROLASE"/>
    <property type="match status" value="1"/>
</dbReference>
<evidence type="ECO:0000313" key="5">
    <source>
        <dbReference type="EMBL" id="MFC3491151.1"/>
    </source>
</evidence>
<keyword evidence="2" id="KW-0058">Aromatic hydrocarbons catabolism</keyword>
<dbReference type="Proteomes" id="UP001595712">
    <property type="component" value="Unassembled WGS sequence"/>
</dbReference>
<keyword evidence="6" id="KW-1185">Reference proteome</keyword>
<comment type="similarity">
    <text evidence="1">Belongs to the peptidase S33 family.</text>
</comment>
<reference evidence="6" key="1">
    <citation type="journal article" date="2019" name="Int. J. Syst. Evol. Microbiol.">
        <title>The Global Catalogue of Microorganisms (GCM) 10K type strain sequencing project: providing services to taxonomists for standard genome sequencing and annotation.</title>
        <authorList>
            <consortium name="The Broad Institute Genomics Platform"/>
            <consortium name="The Broad Institute Genome Sequencing Center for Infectious Disease"/>
            <person name="Wu L."/>
            <person name="Ma J."/>
        </authorList>
    </citation>
    <scope>NUCLEOTIDE SEQUENCE [LARGE SCALE GENOMIC DNA]</scope>
    <source>
        <strain evidence="6">CGMCC 4.7396</strain>
    </source>
</reference>
<feature type="domain" description="Epoxide hydrolase N-terminal" evidence="4">
    <location>
        <begin position="6"/>
        <end position="110"/>
    </location>
</feature>
<evidence type="ECO:0000256" key="3">
    <source>
        <dbReference type="ARBA" id="ARBA00022801"/>
    </source>
</evidence>
<dbReference type="EC" id="3.-.-.-" evidence="5"/>
<protein>
    <submittedName>
        <fullName evidence="5">Epoxide hydrolase family protein</fullName>
        <ecNumber evidence="5">3.-.-.-</ecNumber>
    </submittedName>
</protein>
<evidence type="ECO:0000313" key="6">
    <source>
        <dbReference type="Proteomes" id="UP001595712"/>
    </source>
</evidence>
<sequence length="385" mass="42387">MVDPIADFRIDVPQAALDDLRERLRLARWPAASPEPGWDSGVPVLYLRRLADYWLHDYDWRVHEAGLNAFPQGLTEIDGQRVHFLHVRSAEPGAVPLVITHGWPGSVVEFTRIIGPLTDPRRHGGDPADAFHVIAPSLPGFGFSTPLSAPDWDHARIARAWLTLMDRLGYERFGAHGGDTGSLVSPALGRLAPDRVVGVHINGGLSLPAVDGAEMTEPERARFESVRDLVRHGTGYADIQSTKPQTLAYALNDSPVGQLAWIVDRFKDWTDPEAGLPEQAVDVDQLLTNVTLYWLTGTGASSAHQYRAVRDEVDAADPSGVPTGVAVFPTDPAIRRVLERRHRIVHWSEFDRGGHFAAMEAPDLLVQDLREFFRGLRQAGAGNCV</sequence>
<dbReference type="PRINTS" id="PR00412">
    <property type="entry name" value="EPOXHYDRLASE"/>
</dbReference>
<keyword evidence="3 5" id="KW-0378">Hydrolase</keyword>
<proteinExistence type="inferred from homology"/>
<name>A0ABV7PRK2_9ACTN</name>
<dbReference type="PIRSF" id="PIRSF001112">
    <property type="entry name" value="Epoxide_hydrolase"/>
    <property type="match status" value="1"/>
</dbReference>
<organism evidence="5 6">
    <name type="scientific">Glycomyces rhizosphaerae</name>
    <dbReference type="NCBI Taxonomy" id="2054422"/>
    <lineage>
        <taxon>Bacteria</taxon>
        <taxon>Bacillati</taxon>
        <taxon>Actinomycetota</taxon>
        <taxon>Actinomycetes</taxon>
        <taxon>Glycomycetales</taxon>
        <taxon>Glycomycetaceae</taxon>
        <taxon>Glycomyces</taxon>
    </lineage>
</organism>
<dbReference type="InterPro" id="IPR016292">
    <property type="entry name" value="Epoxide_hydrolase"/>
</dbReference>
<dbReference type="InterPro" id="IPR029058">
    <property type="entry name" value="AB_hydrolase_fold"/>
</dbReference>
<gene>
    <name evidence="5" type="ORF">ACFO8M_01440</name>
</gene>
<dbReference type="SUPFAM" id="SSF53474">
    <property type="entry name" value="alpha/beta-Hydrolases"/>
    <property type="match status" value="1"/>
</dbReference>